<evidence type="ECO:0000256" key="1">
    <source>
        <dbReference type="ARBA" id="ARBA00004123"/>
    </source>
</evidence>
<comment type="similarity">
    <text evidence="3">Belongs to the DNA2/NAM7 helicase family.</text>
</comment>
<feature type="domain" description="Helicase ATP-binding" evidence="13">
    <location>
        <begin position="187"/>
        <end position="460"/>
    </location>
</feature>
<feature type="domain" description="AAA+ ATPase" evidence="12">
    <location>
        <begin position="204"/>
        <end position="427"/>
    </location>
</feature>
<dbReference type="GO" id="GO:0043139">
    <property type="term" value="F:5'-3' DNA helicase activity"/>
    <property type="evidence" value="ECO:0007669"/>
    <property type="project" value="TreeGrafter"/>
</dbReference>
<dbReference type="Pfam" id="PF13086">
    <property type="entry name" value="AAA_11"/>
    <property type="match status" value="1"/>
</dbReference>
<dbReference type="GO" id="GO:0003723">
    <property type="term" value="F:RNA binding"/>
    <property type="evidence" value="ECO:0007669"/>
    <property type="project" value="InterPro"/>
</dbReference>
<evidence type="ECO:0000256" key="8">
    <source>
        <dbReference type="ARBA" id="ARBA00022806"/>
    </source>
</evidence>
<reference evidence="14 15" key="1">
    <citation type="submission" date="2016-01" db="EMBL/GenBank/DDBJ databases">
        <title>Genome sequence of the yeast Holleya sinecauda.</title>
        <authorList>
            <person name="Dietrich F.S."/>
        </authorList>
    </citation>
    <scope>NUCLEOTIDE SEQUENCE [LARGE SCALE GENOMIC DNA]</scope>
    <source>
        <strain evidence="14 15">ATCC 58844</strain>
    </source>
</reference>
<dbReference type="InterPro" id="IPR003593">
    <property type="entry name" value="AAA+_ATPase"/>
</dbReference>
<dbReference type="GO" id="GO:0003677">
    <property type="term" value="F:DNA binding"/>
    <property type="evidence" value="ECO:0007669"/>
    <property type="project" value="InterPro"/>
</dbReference>
<keyword evidence="15" id="KW-1185">Reference proteome</keyword>
<evidence type="ECO:0000313" key="15">
    <source>
        <dbReference type="Proteomes" id="UP000243052"/>
    </source>
</evidence>
<organism evidence="14 15">
    <name type="scientific">Eremothecium sinecaudum</name>
    <dbReference type="NCBI Taxonomy" id="45286"/>
    <lineage>
        <taxon>Eukaryota</taxon>
        <taxon>Fungi</taxon>
        <taxon>Dikarya</taxon>
        <taxon>Ascomycota</taxon>
        <taxon>Saccharomycotina</taxon>
        <taxon>Saccharomycetes</taxon>
        <taxon>Saccharomycetales</taxon>
        <taxon>Saccharomycetaceae</taxon>
        <taxon>Eremothecium</taxon>
    </lineage>
</organism>
<name>A0A109UZ38_9SACH</name>
<dbReference type="GO" id="GO:0016787">
    <property type="term" value="F:hydrolase activity"/>
    <property type="evidence" value="ECO:0007669"/>
    <property type="project" value="UniProtKB-KW"/>
</dbReference>
<evidence type="ECO:0000256" key="6">
    <source>
        <dbReference type="ARBA" id="ARBA00022741"/>
    </source>
</evidence>
<dbReference type="Gene3D" id="3.40.50.300">
    <property type="entry name" value="P-loop containing nucleotide triphosphate hydrolases"/>
    <property type="match status" value="2"/>
</dbReference>
<dbReference type="FunFam" id="3.40.50.300:FF:000326">
    <property type="entry name" value="P-loop containing nucleoside triphosphate hydrolase"/>
    <property type="match status" value="1"/>
</dbReference>
<dbReference type="EC" id="3.6.4.12" evidence="4"/>
<comment type="catalytic activity">
    <reaction evidence="11">
        <text>ATP + H2O = ADP + phosphate + H(+)</text>
        <dbReference type="Rhea" id="RHEA:13065"/>
        <dbReference type="ChEBI" id="CHEBI:15377"/>
        <dbReference type="ChEBI" id="CHEBI:15378"/>
        <dbReference type="ChEBI" id="CHEBI:30616"/>
        <dbReference type="ChEBI" id="CHEBI:43474"/>
        <dbReference type="ChEBI" id="CHEBI:456216"/>
        <dbReference type="EC" id="3.6.4.12"/>
    </reaction>
    <physiologicalReaction direction="left-to-right" evidence="11">
        <dbReference type="Rhea" id="RHEA:13066"/>
    </physiologicalReaction>
</comment>
<evidence type="ECO:0000256" key="9">
    <source>
        <dbReference type="ARBA" id="ARBA00022840"/>
    </source>
</evidence>
<dbReference type="GO" id="GO:0005524">
    <property type="term" value="F:ATP binding"/>
    <property type="evidence" value="ECO:0007669"/>
    <property type="project" value="UniProtKB-KW"/>
</dbReference>
<sequence>MHHKALADKLLSCIAHERKEDVELTSALLQELPLNKLVSAGLAIKNLQLESIRTGLGGKVYLTFISDATFDTEISRGDASVGDIVKIYVSKTKSKDEAVLEGVVFKCTDKQIVVSIEEAEEKNAPILYSANKIHMIKTLNTITYNRMESTMRKLAEFSDTPSNPIMQYLLCERQFVAHNDRLDIKFYNESLNDSQKEAIKFAVQNEISIIHGPPGTGKTHTLVELIKLLYEKGERILICGPSNISVDTILERLSKVVPGNDLLRIGHPARLLSSTLDHSLDILSKTGDGGAIIKDIRNEINQTILQMKKIKSSRDRKKAWQEISTLRKELRQKERKIIKDLIISAKIIVCTLHGSSSYNLCNIYENIPKLFDTLIIDEVSQSLEAQCWIPLISHGQSNISKLVVAGDNKQLPPTIKTENDERVKQVLSTTIFDKLEKKYGDKFKKLLNVQYRMNEKIMEFSSNELYGGKLIAAESVANQTLADLPGVEVNDETTPPLIWYDTQGDDFPERSEDEINELNIASSKFNENEAYLVFHHISLLINSNIPQEAIGVISPYNAQVTLIKKLVHAKYSMVEVSSVDGFQGREKECIILSLVRSNDRFEVGFLKDERRLNVAMTRPKKQLCIIGNMETLERSKIPYLCKWVKWSEENSEVRYPDLSDMLC</sequence>
<accession>A0A109UZ38</accession>
<dbReference type="InterPro" id="IPR047187">
    <property type="entry name" value="SF1_C_Upf1"/>
</dbReference>
<keyword evidence="7" id="KW-0378">Hydrolase</keyword>
<dbReference type="EMBL" id="CP014244">
    <property type="protein sequence ID" value="AMD20923.1"/>
    <property type="molecule type" value="Genomic_DNA"/>
</dbReference>
<dbReference type="InterPro" id="IPR041679">
    <property type="entry name" value="DNA2/NAM7-like_C"/>
</dbReference>
<evidence type="ECO:0000256" key="7">
    <source>
        <dbReference type="ARBA" id="ARBA00022801"/>
    </source>
</evidence>
<gene>
    <name evidence="14" type="ORF">AW171_hschr42845</name>
</gene>
<dbReference type="PANTHER" id="PTHR43788">
    <property type="entry name" value="DNA2/NAM7 HELICASE FAMILY MEMBER"/>
    <property type="match status" value="1"/>
</dbReference>
<dbReference type="SUPFAM" id="SSF52540">
    <property type="entry name" value="P-loop containing nucleoside triphosphate hydrolases"/>
    <property type="match status" value="1"/>
</dbReference>
<keyword evidence="5" id="KW-0963">Cytoplasm</keyword>
<dbReference type="InterPro" id="IPR050534">
    <property type="entry name" value="Coronavir_polyprotein_1ab"/>
</dbReference>
<evidence type="ECO:0000313" key="14">
    <source>
        <dbReference type="EMBL" id="AMD20923.1"/>
    </source>
</evidence>
<keyword evidence="8" id="KW-0347">Helicase</keyword>
<dbReference type="RefSeq" id="XP_017987919.1">
    <property type="nucleotide sequence ID" value="XM_018132430.1"/>
</dbReference>
<keyword evidence="9" id="KW-0067">ATP-binding</keyword>
<evidence type="ECO:0000259" key="12">
    <source>
        <dbReference type="SMART" id="SM00382"/>
    </source>
</evidence>
<dbReference type="InterPro" id="IPR048761">
    <property type="entry name" value="SMUBP-2_HCS1_1B"/>
</dbReference>
<dbReference type="GO" id="GO:0005634">
    <property type="term" value="C:nucleus"/>
    <property type="evidence" value="ECO:0007669"/>
    <property type="project" value="UniProtKB-SubCell"/>
</dbReference>
<dbReference type="GO" id="GO:0005737">
    <property type="term" value="C:cytoplasm"/>
    <property type="evidence" value="ECO:0007669"/>
    <property type="project" value="UniProtKB-SubCell"/>
</dbReference>
<dbReference type="Pfam" id="PF21138">
    <property type="entry name" value="SMUBP-2_HCS1_1B"/>
    <property type="match status" value="1"/>
</dbReference>
<dbReference type="InterPro" id="IPR027417">
    <property type="entry name" value="P-loop_NTPase"/>
</dbReference>
<evidence type="ECO:0000256" key="5">
    <source>
        <dbReference type="ARBA" id="ARBA00022490"/>
    </source>
</evidence>
<dbReference type="OrthoDB" id="6513042at2759"/>
<evidence type="ECO:0000256" key="2">
    <source>
        <dbReference type="ARBA" id="ARBA00004496"/>
    </source>
</evidence>
<dbReference type="Pfam" id="PF13087">
    <property type="entry name" value="AAA_12"/>
    <property type="match status" value="1"/>
</dbReference>
<evidence type="ECO:0000259" key="13">
    <source>
        <dbReference type="SMART" id="SM00487"/>
    </source>
</evidence>
<evidence type="ECO:0000256" key="11">
    <source>
        <dbReference type="ARBA" id="ARBA00048432"/>
    </source>
</evidence>
<protein>
    <recommendedName>
        <fullName evidence="4">DNA helicase</fullName>
        <ecNumber evidence="4">3.6.4.12</ecNumber>
    </recommendedName>
</protein>
<dbReference type="CDD" id="cd18808">
    <property type="entry name" value="SF1_C_Upf1"/>
    <property type="match status" value="1"/>
</dbReference>
<dbReference type="InterPro" id="IPR004483">
    <property type="entry name" value="SMUBP-2/Hcs1-like"/>
</dbReference>
<dbReference type="Proteomes" id="UP000243052">
    <property type="component" value="Chromosome iv"/>
</dbReference>
<dbReference type="InterPro" id="IPR014001">
    <property type="entry name" value="Helicase_ATP-bd"/>
</dbReference>
<dbReference type="NCBIfam" id="TIGR00376">
    <property type="entry name" value="IGHMBP2 family helicase"/>
    <property type="match status" value="1"/>
</dbReference>
<dbReference type="SMART" id="SM00487">
    <property type="entry name" value="DEXDc"/>
    <property type="match status" value="1"/>
</dbReference>
<proteinExistence type="inferred from homology"/>
<evidence type="ECO:0000256" key="4">
    <source>
        <dbReference type="ARBA" id="ARBA00012551"/>
    </source>
</evidence>
<dbReference type="InterPro" id="IPR041677">
    <property type="entry name" value="DNA2/NAM7_AAA_11"/>
</dbReference>
<comment type="subcellular location">
    <subcellularLocation>
        <location evidence="2">Cytoplasm</location>
    </subcellularLocation>
    <subcellularLocation>
        <location evidence="1">Nucleus</location>
    </subcellularLocation>
</comment>
<evidence type="ECO:0000256" key="3">
    <source>
        <dbReference type="ARBA" id="ARBA00007913"/>
    </source>
</evidence>
<dbReference type="Gene3D" id="2.40.30.270">
    <property type="match status" value="1"/>
</dbReference>
<dbReference type="AlphaFoldDB" id="A0A109UZ38"/>
<dbReference type="SMART" id="SM00382">
    <property type="entry name" value="AAA"/>
    <property type="match status" value="1"/>
</dbReference>
<keyword evidence="6" id="KW-0547">Nucleotide-binding</keyword>
<dbReference type="GO" id="GO:0005694">
    <property type="term" value="C:chromosome"/>
    <property type="evidence" value="ECO:0007669"/>
    <property type="project" value="UniProtKB-ARBA"/>
</dbReference>
<dbReference type="PANTHER" id="PTHR43788:SF8">
    <property type="entry name" value="DNA-BINDING PROTEIN SMUBP-2"/>
    <property type="match status" value="1"/>
</dbReference>
<dbReference type="GeneID" id="28724192"/>
<keyword evidence="10" id="KW-0539">Nucleus</keyword>
<evidence type="ECO:0000256" key="10">
    <source>
        <dbReference type="ARBA" id="ARBA00023242"/>
    </source>
</evidence>